<organism evidence="1 2">
    <name type="scientific">Larkinella punicea</name>
    <dbReference type="NCBI Taxonomy" id="2315727"/>
    <lineage>
        <taxon>Bacteria</taxon>
        <taxon>Pseudomonadati</taxon>
        <taxon>Bacteroidota</taxon>
        <taxon>Cytophagia</taxon>
        <taxon>Cytophagales</taxon>
        <taxon>Spirosomataceae</taxon>
        <taxon>Larkinella</taxon>
    </lineage>
</organism>
<evidence type="ECO:0000313" key="1">
    <source>
        <dbReference type="EMBL" id="RCR71481.1"/>
    </source>
</evidence>
<dbReference type="AlphaFoldDB" id="A0A368JZ46"/>
<reference evidence="1 2" key="1">
    <citation type="submission" date="2018-07" db="EMBL/GenBank/DDBJ databases">
        <title>Genome analysis of Larkinella rosea.</title>
        <authorList>
            <person name="Zhou Z."/>
            <person name="Wang G."/>
        </authorList>
    </citation>
    <scope>NUCLEOTIDE SEQUENCE [LARGE SCALE GENOMIC DNA]</scope>
    <source>
        <strain evidence="2">zzj9</strain>
    </source>
</reference>
<comment type="caution">
    <text evidence="1">The sequence shown here is derived from an EMBL/GenBank/DDBJ whole genome shotgun (WGS) entry which is preliminary data.</text>
</comment>
<keyword evidence="2" id="KW-1185">Reference proteome</keyword>
<gene>
    <name evidence="1" type="ORF">DUE52_00680</name>
</gene>
<protein>
    <submittedName>
        <fullName evidence="1">Uncharacterized protein</fullName>
    </submittedName>
</protein>
<accession>A0A368JZ46</accession>
<sequence>MIFLWLNANVFQNDPKGVVCSAVKVRRITMQKIALSQRIPVSFGIVDNGDEKVRTPDRSV</sequence>
<proteinExistence type="predicted"/>
<dbReference type="Proteomes" id="UP000253383">
    <property type="component" value="Unassembled WGS sequence"/>
</dbReference>
<dbReference type="EMBL" id="QOWE01000001">
    <property type="protein sequence ID" value="RCR71481.1"/>
    <property type="molecule type" value="Genomic_DNA"/>
</dbReference>
<evidence type="ECO:0000313" key="2">
    <source>
        <dbReference type="Proteomes" id="UP000253383"/>
    </source>
</evidence>
<name>A0A368JZ46_9BACT</name>